<gene>
    <name evidence="9" type="ORF">FHS11_000674</name>
</gene>
<name>A0A839SA70_9SPHI</name>
<dbReference type="EMBL" id="JACHWX010000002">
    <property type="protein sequence ID" value="MBB3054264.1"/>
    <property type="molecule type" value="Genomic_DNA"/>
</dbReference>
<reference evidence="9" key="1">
    <citation type="submission" date="2020-08" db="EMBL/GenBank/DDBJ databases">
        <title>Genomic Encyclopedia of Type Strains, Phase III (KMG-III): the genomes of soil and plant-associated and newly described type strains.</title>
        <authorList>
            <person name="Whitman W."/>
        </authorList>
    </citation>
    <scope>NUCLEOTIDE SEQUENCE [LARGE SCALE GENOMIC DNA]</scope>
    <source>
        <strain evidence="9">CECT 8628</strain>
    </source>
</reference>
<protein>
    <recommendedName>
        <fullName evidence="11">SusD family protein</fullName>
    </recommendedName>
</protein>
<feature type="domain" description="SusD-like N-terminal" evidence="8">
    <location>
        <begin position="23"/>
        <end position="221"/>
    </location>
</feature>
<dbReference type="InterPro" id="IPR012944">
    <property type="entry name" value="SusD_RagB_dom"/>
</dbReference>
<dbReference type="InterPro" id="IPR011990">
    <property type="entry name" value="TPR-like_helical_dom_sf"/>
</dbReference>
<dbReference type="PROSITE" id="PS51257">
    <property type="entry name" value="PROKAR_LIPOPROTEIN"/>
    <property type="match status" value="1"/>
</dbReference>
<keyword evidence="10" id="KW-1185">Reference proteome</keyword>
<evidence type="ECO:0000256" key="6">
    <source>
        <dbReference type="SAM" id="SignalP"/>
    </source>
</evidence>
<dbReference type="AlphaFoldDB" id="A0A839SA70"/>
<evidence type="ECO:0008006" key="11">
    <source>
        <dbReference type="Google" id="ProtNLM"/>
    </source>
</evidence>
<dbReference type="Gene3D" id="1.25.40.390">
    <property type="match status" value="1"/>
</dbReference>
<evidence type="ECO:0000259" key="8">
    <source>
        <dbReference type="Pfam" id="PF14322"/>
    </source>
</evidence>
<evidence type="ECO:0000313" key="10">
    <source>
        <dbReference type="Proteomes" id="UP000539265"/>
    </source>
</evidence>
<dbReference type="Pfam" id="PF14322">
    <property type="entry name" value="SusD-like_3"/>
    <property type="match status" value="1"/>
</dbReference>
<dbReference type="Pfam" id="PF07980">
    <property type="entry name" value="SusD_RagB"/>
    <property type="match status" value="1"/>
</dbReference>
<keyword evidence="5" id="KW-0998">Cell outer membrane</keyword>
<evidence type="ECO:0000256" key="2">
    <source>
        <dbReference type="ARBA" id="ARBA00006275"/>
    </source>
</evidence>
<organism evidence="9 10">
    <name type="scientific">Mucilaginibacter gotjawali</name>
    <dbReference type="NCBI Taxonomy" id="1550579"/>
    <lineage>
        <taxon>Bacteria</taxon>
        <taxon>Pseudomonadati</taxon>
        <taxon>Bacteroidota</taxon>
        <taxon>Sphingobacteriia</taxon>
        <taxon>Sphingobacteriales</taxon>
        <taxon>Sphingobacteriaceae</taxon>
        <taxon>Mucilaginibacter</taxon>
    </lineage>
</organism>
<evidence type="ECO:0000256" key="3">
    <source>
        <dbReference type="ARBA" id="ARBA00022729"/>
    </source>
</evidence>
<keyword evidence="4" id="KW-0472">Membrane</keyword>
<dbReference type="CDD" id="cd08977">
    <property type="entry name" value="SusD"/>
    <property type="match status" value="1"/>
</dbReference>
<dbReference type="OrthoDB" id="621570at2"/>
<keyword evidence="3 6" id="KW-0732">Signal</keyword>
<dbReference type="GO" id="GO:0009279">
    <property type="term" value="C:cell outer membrane"/>
    <property type="evidence" value="ECO:0007669"/>
    <property type="project" value="UniProtKB-SubCell"/>
</dbReference>
<evidence type="ECO:0000256" key="5">
    <source>
        <dbReference type="ARBA" id="ARBA00023237"/>
    </source>
</evidence>
<evidence type="ECO:0000259" key="7">
    <source>
        <dbReference type="Pfam" id="PF07980"/>
    </source>
</evidence>
<proteinExistence type="inferred from homology"/>
<evidence type="ECO:0000313" key="9">
    <source>
        <dbReference type="EMBL" id="MBB3054264.1"/>
    </source>
</evidence>
<sequence length="453" mass="49912">MKTIKNNLFLIFFTFMALSSCKKFVEVSQPKNQITTSQVFADSTDANAAIIDVYINMMTSAMGYDSGGLTVFTGLSVDELYQTSNNAVYNQFYVNNISSTNSTNNGLWISAYGYIYTLNACIEGITASKGIQPSAKAQLIAEARFVRAFQYFYLVNLYGGVPVVTSTDYNVTRLTGRSSTDLVYNQIIADLQYAESNLNNSAAFERPTPYAASALLAKVYLYTGKSGLAETEASKVINSGIFNLEPDLNSVFLGSSAETIWKLLPVAPNTATFEGLFFVPSSRSATPRYVLAPSLFSSFETGDQRMINWVQVNTIAGKAYPYPYKYKQGTTSSPNEDYVILRLADQYLIRAEAEVTQDKLTAAVADLNVIRNRAGLPNATASDHASIVAAIQRERRSEFFCEWGNRWFDLKRWNLSGSALSAVKSSLTANALVYPVPIQQITANPDLRQNPGY</sequence>
<dbReference type="SUPFAM" id="SSF48452">
    <property type="entry name" value="TPR-like"/>
    <property type="match status" value="1"/>
</dbReference>
<feature type="signal peptide" evidence="6">
    <location>
        <begin position="1"/>
        <end position="19"/>
    </location>
</feature>
<evidence type="ECO:0000256" key="1">
    <source>
        <dbReference type="ARBA" id="ARBA00004442"/>
    </source>
</evidence>
<accession>A0A839SA70</accession>
<comment type="similarity">
    <text evidence="2">Belongs to the SusD family.</text>
</comment>
<comment type="caution">
    <text evidence="9">The sequence shown here is derived from an EMBL/GenBank/DDBJ whole genome shotgun (WGS) entry which is preliminary data.</text>
</comment>
<dbReference type="Proteomes" id="UP000539265">
    <property type="component" value="Unassembled WGS sequence"/>
</dbReference>
<dbReference type="RefSeq" id="WP_096349282.1">
    <property type="nucleotide sequence ID" value="NZ_AP017313.1"/>
</dbReference>
<feature type="domain" description="RagB/SusD" evidence="7">
    <location>
        <begin position="327"/>
        <end position="453"/>
    </location>
</feature>
<feature type="chain" id="PRO_5032395097" description="SusD family protein" evidence="6">
    <location>
        <begin position="20"/>
        <end position="453"/>
    </location>
</feature>
<comment type="subcellular location">
    <subcellularLocation>
        <location evidence="1">Cell outer membrane</location>
    </subcellularLocation>
</comment>
<evidence type="ECO:0000256" key="4">
    <source>
        <dbReference type="ARBA" id="ARBA00023136"/>
    </source>
</evidence>
<dbReference type="InterPro" id="IPR033985">
    <property type="entry name" value="SusD-like_N"/>
</dbReference>